<feature type="region of interest" description="Disordered" evidence="5">
    <location>
        <begin position="57"/>
        <end position="78"/>
    </location>
</feature>
<dbReference type="PANTHER" id="PTHR23131:SF0">
    <property type="entry name" value="ENDORIBONUCLEASE LACTB2"/>
    <property type="match status" value="1"/>
</dbReference>
<dbReference type="PANTHER" id="PTHR23131">
    <property type="entry name" value="ENDORIBONUCLEASE LACTB2"/>
    <property type="match status" value="1"/>
</dbReference>
<evidence type="ECO:0000256" key="4">
    <source>
        <dbReference type="ARBA" id="ARBA00022833"/>
    </source>
</evidence>
<dbReference type="InterPro" id="IPR036866">
    <property type="entry name" value="RibonucZ/Hydroxyglut_hydro"/>
</dbReference>
<dbReference type="GO" id="GO:0046872">
    <property type="term" value="F:metal ion binding"/>
    <property type="evidence" value="ECO:0007669"/>
    <property type="project" value="UniProtKB-KW"/>
</dbReference>
<evidence type="ECO:0000256" key="1">
    <source>
        <dbReference type="ARBA" id="ARBA00007749"/>
    </source>
</evidence>
<feature type="domain" description="Metallo-beta-lactamase" evidence="7">
    <location>
        <begin position="395"/>
        <end position="571"/>
    </location>
</feature>
<keyword evidence="6" id="KW-0812">Transmembrane</keyword>
<evidence type="ECO:0000259" key="7">
    <source>
        <dbReference type="SMART" id="SM00849"/>
    </source>
</evidence>
<feature type="transmembrane region" description="Helical" evidence="6">
    <location>
        <begin position="298"/>
        <end position="321"/>
    </location>
</feature>
<gene>
    <name evidence="8" type="ORF">FNF28_03813</name>
</gene>
<name>A0A5A8DL74_CAFRO</name>
<dbReference type="AlphaFoldDB" id="A0A5A8DL74"/>
<evidence type="ECO:0000256" key="5">
    <source>
        <dbReference type="SAM" id="MobiDB-lite"/>
    </source>
</evidence>
<keyword evidence="6" id="KW-0472">Membrane</keyword>
<keyword evidence="4" id="KW-0862">Zinc</keyword>
<evidence type="ECO:0000256" key="3">
    <source>
        <dbReference type="ARBA" id="ARBA00022801"/>
    </source>
</evidence>
<dbReference type="InterPro" id="IPR050662">
    <property type="entry name" value="Sec-metab_biosynth-thioest"/>
</dbReference>
<dbReference type="Gene3D" id="3.60.15.10">
    <property type="entry name" value="Ribonuclease Z/Hydroxyacylglutathione hydrolase-like"/>
    <property type="match status" value="1"/>
</dbReference>
<protein>
    <recommendedName>
        <fullName evidence="7">Metallo-beta-lactamase domain-containing protein</fullName>
    </recommendedName>
</protein>
<comment type="caution">
    <text evidence="8">The sequence shown here is derived from an EMBL/GenBank/DDBJ whole genome shotgun (WGS) entry which is preliminary data.</text>
</comment>
<dbReference type="FunFam" id="3.60.15.10:FF:000041">
    <property type="entry name" value="Metallo-beta-lactamase domain protein"/>
    <property type="match status" value="1"/>
</dbReference>
<feature type="transmembrane region" description="Helical" evidence="6">
    <location>
        <begin position="85"/>
        <end position="112"/>
    </location>
</feature>
<accession>A0A5A8DL74</accession>
<evidence type="ECO:0000313" key="9">
    <source>
        <dbReference type="Proteomes" id="UP000324907"/>
    </source>
</evidence>
<evidence type="ECO:0000256" key="6">
    <source>
        <dbReference type="SAM" id="Phobius"/>
    </source>
</evidence>
<dbReference type="SMART" id="SM00849">
    <property type="entry name" value="Lactamase_B"/>
    <property type="match status" value="1"/>
</dbReference>
<dbReference type="Pfam" id="PF00753">
    <property type="entry name" value="Lactamase_B"/>
    <property type="match status" value="1"/>
</dbReference>
<evidence type="ECO:0000313" key="8">
    <source>
        <dbReference type="EMBL" id="KAA0164571.1"/>
    </source>
</evidence>
<feature type="compositionally biased region" description="Acidic residues" evidence="5">
    <location>
        <begin position="66"/>
        <end position="78"/>
    </location>
</feature>
<organism evidence="8 9">
    <name type="scientific">Cafeteria roenbergensis</name>
    <name type="common">Marine flagellate</name>
    <dbReference type="NCBI Taxonomy" id="33653"/>
    <lineage>
        <taxon>Eukaryota</taxon>
        <taxon>Sar</taxon>
        <taxon>Stramenopiles</taxon>
        <taxon>Bigyra</taxon>
        <taxon>Opalozoa</taxon>
        <taxon>Bicosoecida</taxon>
        <taxon>Cafeteriaceae</taxon>
        <taxon>Cafeteria</taxon>
    </lineage>
</organism>
<feature type="transmembrane region" description="Helical" evidence="6">
    <location>
        <begin position="132"/>
        <end position="160"/>
    </location>
</feature>
<feature type="transmembrane region" description="Helical" evidence="6">
    <location>
        <begin position="181"/>
        <end position="204"/>
    </location>
</feature>
<feature type="transmembrane region" description="Helical" evidence="6">
    <location>
        <begin position="12"/>
        <end position="31"/>
    </location>
</feature>
<keyword evidence="3" id="KW-0378">Hydrolase</keyword>
<keyword evidence="2" id="KW-0479">Metal-binding</keyword>
<dbReference type="InterPro" id="IPR001279">
    <property type="entry name" value="Metallo-B-lactamas"/>
</dbReference>
<reference evidence="8 9" key="1">
    <citation type="submission" date="2019-07" db="EMBL/GenBank/DDBJ databases">
        <title>Genomes of Cafeteria roenbergensis.</title>
        <authorList>
            <person name="Fischer M.G."/>
            <person name="Hackl T."/>
            <person name="Roman M."/>
        </authorList>
    </citation>
    <scope>NUCLEOTIDE SEQUENCE [LARGE SCALE GENOMIC DNA]</scope>
    <source>
        <strain evidence="8 9">RCC970-E3</strain>
    </source>
</reference>
<sequence>MADSISRYEATGNVGLVLGVAYVCILLAATYKSIGQCTWPAGVRWFFGGCGLMGESASSPAREAGDEGGSEDGGRDEDESDLPMLVNLSILFLAAVRSVAFLSLGILSAFTLHNATTGDDDVLPASSQAVELYSVTTQALIAAGDGVFVSLYLLLTGLWVEAQSALRRHLYDPAALRGCWITAWLAVNSTLYALQIALFVALFASGDVAGRTALLFTVYAVTALVSFLLPVIVVVACVCTRSAFRGFPSLRSEALQERSRILSVTLALWSLGRLAWGVKGVADAAGIGDLVSGSSGSLRFALTTAGVFIVGELLPAGQALFGMGLGSDRALGVARDADAAPAGHGTAAALSGSSSRGGGTPRVMASGAAQAAVQRLSKGVIRIMGHNPGPMTLDGTCTYLLGTGAKRILVDTGDGTPAWRESLQAVLAAEQCSVSVCLLTHHHYDHVGGVADVLRVCEGALIFKAPDSGAPTKWPALDDGSLPEVCSISDGDTFGVEGAAVSAVATPGHTPDSLSFLVDGEGVLPWGAGRAALVGDCVLGSGTGVITDLAALLASLEALAAREPAALYCGHGPPVVGEAGEDSAAVAKLSELAAHRRARAEQVLAALPAEGEGITAVEAASRVYEAAGMGHVLADSMLAKAAAFQTLVALRYLLSGGQCCRLSGPEAGAAAEAVPEGSISAADWAEAAEARWVSSADRA</sequence>
<dbReference type="GO" id="GO:0016787">
    <property type="term" value="F:hydrolase activity"/>
    <property type="evidence" value="ECO:0007669"/>
    <property type="project" value="UniProtKB-KW"/>
</dbReference>
<feature type="transmembrane region" description="Helical" evidence="6">
    <location>
        <begin position="216"/>
        <end position="240"/>
    </location>
</feature>
<proteinExistence type="inferred from homology"/>
<comment type="similarity">
    <text evidence="1">Belongs to the metallo-beta-lactamase superfamily.</text>
</comment>
<dbReference type="EMBL" id="VLTL01000055">
    <property type="protein sequence ID" value="KAA0164571.1"/>
    <property type="molecule type" value="Genomic_DNA"/>
</dbReference>
<keyword evidence="6" id="KW-1133">Transmembrane helix</keyword>
<dbReference type="SUPFAM" id="SSF56281">
    <property type="entry name" value="Metallo-hydrolase/oxidoreductase"/>
    <property type="match status" value="1"/>
</dbReference>
<dbReference type="Proteomes" id="UP000324907">
    <property type="component" value="Unassembled WGS sequence"/>
</dbReference>
<evidence type="ECO:0000256" key="2">
    <source>
        <dbReference type="ARBA" id="ARBA00022723"/>
    </source>
</evidence>